<comment type="caution">
    <text evidence="2">The sequence shown here is derived from an EMBL/GenBank/DDBJ whole genome shotgun (WGS) entry which is preliminary data.</text>
</comment>
<dbReference type="EMBL" id="LKEU01000037">
    <property type="protein sequence ID" value="OFV69747.1"/>
    <property type="molecule type" value="Genomic_DNA"/>
</dbReference>
<dbReference type="PANTHER" id="PTHR43194">
    <property type="entry name" value="HYDROLASE ALPHA/BETA FOLD FAMILY"/>
    <property type="match status" value="1"/>
</dbReference>
<evidence type="ECO:0000313" key="2">
    <source>
        <dbReference type="EMBL" id="OFV69747.1"/>
    </source>
</evidence>
<dbReference type="OrthoDB" id="9775557at2"/>
<name>A0A1F2PEB4_9FIRM</name>
<organism evidence="2 3">
    <name type="scientific">Acetobacterium wieringae</name>
    <dbReference type="NCBI Taxonomy" id="52694"/>
    <lineage>
        <taxon>Bacteria</taxon>
        <taxon>Bacillati</taxon>
        <taxon>Bacillota</taxon>
        <taxon>Clostridia</taxon>
        <taxon>Eubacteriales</taxon>
        <taxon>Eubacteriaceae</taxon>
        <taxon>Acetobacterium</taxon>
    </lineage>
</organism>
<dbReference type="RefSeq" id="WP_084633722.1">
    <property type="nucleotide sequence ID" value="NZ_LKEU01000037.1"/>
</dbReference>
<dbReference type="InterPro" id="IPR000073">
    <property type="entry name" value="AB_hydrolase_1"/>
</dbReference>
<dbReference type="STRING" id="52694.ACWI_28850"/>
<keyword evidence="2" id="KW-0378">Hydrolase</keyword>
<dbReference type="SUPFAM" id="SSF53474">
    <property type="entry name" value="alpha/beta-Hydrolases"/>
    <property type="match status" value="1"/>
</dbReference>
<dbReference type="AlphaFoldDB" id="A0A1F2PEB4"/>
<dbReference type="InterPro" id="IPR050228">
    <property type="entry name" value="Carboxylesterase_BioH"/>
</dbReference>
<accession>A0A1F2PEB4</accession>
<protein>
    <submittedName>
        <fullName evidence="2">3-oxoadipate enol-lactonase 2</fullName>
        <ecNumber evidence="2">3.1.1.24</ecNumber>
    </submittedName>
</protein>
<dbReference type="Gene3D" id="3.40.50.1820">
    <property type="entry name" value="alpha/beta hydrolase"/>
    <property type="match status" value="1"/>
</dbReference>
<dbReference type="Pfam" id="PF00561">
    <property type="entry name" value="Abhydrolase_1"/>
    <property type="match status" value="1"/>
</dbReference>
<evidence type="ECO:0000313" key="3">
    <source>
        <dbReference type="Proteomes" id="UP000176244"/>
    </source>
</evidence>
<dbReference type="EC" id="3.1.1.24" evidence="2"/>
<evidence type="ECO:0000259" key="1">
    <source>
        <dbReference type="Pfam" id="PF00561"/>
    </source>
</evidence>
<proteinExistence type="predicted"/>
<reference evidence="2 3" key="1">
    <citation type="submission" date="2015-09" db="EMBL/GenBank/DDBJ databases">
        <title>Genome sequence of Acetobacterium wieringae DSM 1911.</title>
        <authorList>
            <person name="Poehlein A."/>
            <person name="Bengelsdorf F.R."/>
            <person name="Schiel-Bengelsdorf B."/>
            <person name="Duerre P."/>
            <person name="Daniel R."/>
        </authorList>
    </citation>
    <scope>NUCLEOTIDE SEQUENCE [LARGE SCALE GENOMIC DNA]</scope>
    <source>
        <strain evidence="2 3">DSM 1911</strain>
    </source>
</reference>
<gene>
    <name evidence="2" type="primary">catD</name>
    <name evidence="2" type="ORF">ACWI_28850</name>
</gene>
<feature type="domain" description="AB hydrolase-1" evidence="1">
    <location>
        <begin position="28"/>
        <end position="251"/>
    </location>
</feature>
<dbReference type="Proteomes" id="UP000176244">
    <property type="component" value="Unassembled WGS sequence"/>
</dbReference>
<dbReference type="PANTHER" id="PTHR43194:SF2">
    <property type="entry name" value="PEROXISOMAL MEMBRANE PROTEIN LPX1"/>
    <property type="match status" value="1"/>
</dbReference>
<sequence length="268" mass="30303">MLEKIITSPRGTVFYWIARHQDPQATCLVFTHGLTANHRMFDHQVASFRKHYTVISWDLPLHGASRPYTDFSFHHAAADLDAILNQEKIPAAVLIGQSLGGYACQQYALDFPDKVLAFVGVDTSPFGPSYYSRSDRFWVRQVEWLSRCYPHDKLVTAIAKGATHTKRGFDNMMAMLAPYGKAELCRIMGTAYTSFLRENCDTAFYFPVLLTLGEYDRFGKVPQYNWAWTAKTGYPLKIIPGAGHNANVDNPVVFNAVVEDFLDSHHLV</sequence>
<dbReference type="GO" id="GO:0047570">
    <property type="term" value="F:3-oxoadipate enol-lactonase activity"/>
    <property type="evidence" value="ECO:0007669"/>
    <property type="project" value="UniProtKB-EC"/>
</dbReference>
<dbReference type="InterPro" id="IPR029058">
    <property type="entry name" value="AB_hydrolase_fold"/>
</dbReference>